<evidence type="ECO:0000313" key="1">
    <source>
        <dbReference type="EMBL" id="CAE0446873.1"/>
    </source>
</evidence>
<accession>A0A7S3PQ42</accession>
<dbReference type="GO" id="GO:0033045">
    <property type="term" value="P:regulation of sister chromatid segregation"/>
    <property type="evidence" value="ECO:0007669"/>
    <property type="project" value="TreeGrafter"/>
</dbReference>
<proteinExistence type="predicted"/>
<dbReference type="InterPro" id="IPR012340">
    <property type="entry name" value="NA-bd_OB-fold"/>
</dbReference>
<dbReference type="Pfam" id="PF16100">
    <property type="entry name" value="RMI2"/>
    <property type="match status" value="1"/>
</dbReference>
<evidence type="ECO:0008006" key="2">
    <source>
        <dbReference type="Google" id="ProtNLM"/>
    </source>
</evidence>
<dbReference type="GO" id="GO:0005829">
    <property type="term" value="C:cytosol"/>
    <property type="evidence" value="ECO:0007669"/>
    <property type="project" value="TreeGrafter"/>
</dbReference>
<name>A0A7S3PQ42_9STRA</name>
<sequence>MGGEQGQIYPPAKVFVSWMRSNLRQQGTQAMPMPIKRVWLQGVITEIEGNGSGAMSKLVIDDGTGTVKIFADPEEHDLTLQKGNYILVVGLYNFETETVEAHQIIDLSNQPSRIPLWWLEVIDFFKTLKSW</sequence>
<protein>
    <recommendedName>
        <fullName evidence="2">OB domain-containing protein</fullName>
    </recommendedName>
</protein>
<dbReference type="CDD" id="cd03524">
    <property type="entry name" value="RPA2_OBF_family"/>
    <property type="match status" value="1"/>
</dbReference>
<dbReference type="AlphaFoldDB" id="A0A7S3PQ42"/>
<reference evidence="1" key="1">
    <citation type="submission" date="2021-01" db="EMBL/GenBank/DDBJ databases">
        <authorList>
            <person name="Corre E."/>
            <person name="Pelletier E."/>
            <person name="Niang G."/>
            <person name="Scheremetjew M."/>
            <person name="Finn R."/>
            <person name="Kale V."/>
            <person name="Holt S."/>
            <person name="Cochrane G."/>
            <person name="Meng A."/>
            <person name="Brown T."/>
            <person name="Cohen L."/>
        </authorList>
    </citation>
    <scope>NUCLEOTIDE SEQUENCE</scope>
    <source>
        <strain evidence="1">GSBS06</strain>
    </source>
</reference>
<dbReference type="PANTHER" id="PTHR33962:SF1">
    <property type="entry name" value="RECQ-MEDIATED GENOME INSTABILITY PROTEIN 2"/>
    <property type="match status" value="1"/>
</dbReference>
<dbReference type="GO" id="GO:0043007">
    <property type="term" value="P:maintenance of rDNA"/>
    <property type="evidence" value="ECO:0007669"/>
    <property type="project" value="TreeGrafter"/>
</dbReference>
<dbReference type="Gene3D" id="2.40.50.140">
    <property type="entry name" value="Nucleic acid-binding proteins"/>
    <property type="match status" value="1"/>
</dbReference>
<dbReference type="GO" id="GO:0006281">
    <property type="term" value="P:DNA repair"/>
    <property type="evidence" value="ECO:0007669"/>
    <property type="project" value="TreeGrafter"/>
</dbReference>
<dbReference type="EMBL" id="HBIN01021972">
    <property type="protein sequence ID" value="CAE0446873.1"/>
    <property type="molecule type" value="Transcribed_RNA"/>
</dbReference>
<dbReference type="GO" id="GO:2000042">
    <property type="term" value="P:negative regulation of double-strand break repair via homologous recombination"/>
    <property type="evidence" value="ECO:0007669"/>
    <property type="project" value="TreeGrafter"/>
</dbReference>
<dbReference type="InterPro" id="IPR032245">
    <property type="entry name" value="RMI2"/>
</dbReference>
<dbReference type="PANTHER" id="PTHR33962">
    <property type="entry name" value="RECQ-MEDIATED GENOME INSTABILITY PROTEIN 2 RMI2"/>
    <property type="match status" value="1"/>
</dbReference>
<dbReference type="GO" id="GO:0016607">
    <property type="term" value="C:nuclear speck"/>
    <property type="evidence" value="ECO:0007669"/>
    <property type="project" value="TreeGrafter"/>
</dbReference>
<organism evidence="1">
    <name type="scientific">Aplanochytrium stocchinoi</name>
    <dbReference type="NCBI Taxonomy" id="215587"/>
    <lineage>
        <taxon>Eukaryota</taxon>
        <taxon>Sar</taxon>
        <taxon>Stramenopiles</taxon>
        <taxon>Bigyra</taxon>
        <taxon>Labyrinthulomycetes</taxon>
        <taxon>Thraustochytrida</taxon>
        <taxon>Thraustochytriidae</taxon>
        <taxon>Aplanochytrium</taxon>
    </lineage>
</organism>
<gene>
    <name evidence="1" type="ORF">ASTO00021_LOCUS16863</name>
</gene>